<dbReference type="InterPro" id="IPR006015">
    <property type="entry name" value="Universal_stress_UspA"/>
</dbReference>
<comment type="caution">
    <text evidence="3">The sequence shown here is derived from an EMBL/GenBank/DDBJ whole genome shotgun (WGS) entry which is preliminary data.</text>
</comment>
<organism evidence="3 4">
    <name type="scientific">Thalassospira lucentensis</name>
    <dbReference type="NCBI Taxonomy" id="168935"/>
    <lineage>
        <taxon>Bacteria</taxon>
        <taxon>Pseudomonadati</taxon>
        <taxon>Pseudomonadota</taxon>
        <taxon>Alphaproteobacteria</taxon>
        <taxon>Rhodospirillales</taxon>
        <taxon>Thalassospiraceae</taxon>
        <taxon>Thalassospira</taxon>
    </lineage>
</organism>
<comment type="similarity">
    <text evidence="1">Belongs to the universal stress protein A family.</text>
</comment>
<sequence length="52" mass="5691">SVGDLLLSRAADESSDLIVCGAYGRPRLRELMMGGVTQHLLRHMTVPVLMSH</sequence>
<accession>A0A358HZS6</accession>
<feature type="domain" description="UspA" evidence="2">
    <location>
        <begin position="4"/>
        <end position="50"/>
    </location>
</feature>
<protein>
    <submittedName>
        <fullName evidence="3">Universal stress protein UspA</fullName>
    </submittedName>
</protein>
<dbReference type="InterPro" id="IPR006016">
    <property type="entry name" value="UspA"/>
</dbReference>
<evidence type="ECO:0000313" key="4">
    <source>
        <dbReference type="Proteomes" id="UP000264753"/>
    </source>
</evidence>
<dbReference type="AlphaFoldDB" id="A0A358HZS6"/>
<dbReference type="Pfam" id="PF00582">
    <property type="entry name" value="Usp"/>
    <property type="match status" value="1"/>
</dbReference>
<dbReference type="EMBL" id="DOOG01000179">
    <property type="protein sequence ID" value="HBV00686.1"/>
    <property type="molecule type" value="Genomic_DNA"/>
</dbReference>
<proteinExistence type="inferred from homology"/>
<dbReference type="PRINTS" id="PR01438">
    <property type="entry name" value="UNVRSLSTRESS"/>
</dbReference>
<dbReference type="Proteomes" id="UP000264753">
    <property type="component" value="Unassembled WGS sequence"/>
</dbReference>
<evidence type="ECO:0000313" key="3">
    <source>
        <dbReference type="EMBL" id="HBV00686.1"/>
    </source>
</evidence>
<evidence type="ECO:0000259" key="2">
    <source>
        <dbReference type="Pfam" id="PF00582"/>
    </source>
</evidence>
<dbReference type="SUPFAM" id="SSF52402">
    <property type="entry name" value="Adenine nucleotide alpha hydrolases-like"/>
    <property type="match status" value="1"/>
</dbReference>
<feature type="non-terminal residue" evidence="3">
    <location>
        <position position="1"/>
    </location>
</feature>
<gene>
    <name evidence="3" type="ORF">DEF21_22690</name>
</gene>
<evidence type="ECO:0000256" key="1">
    <source>
        <dbReference type="ARBA" id="ARBA00008791"/>
    </source>
</evidence>
<reference evidence="3 4" key="1">
    <citation type="journal article" date="2018" name="Nat. Biotechnol.">
        <title>A standardized bacterial taxonomy based on genome phylogeny substantially revises the tree of life.</title>
        <authorList>
            <person name="Parks D.H."/>
            <person name="Chuvochina M."/>
            <person name="Waite D.W."/>
            <person name="Rinke C."/>
            <person name="Skarshewski A."/>
            <person name="Chaumeil P.A."/>
            <person name="Hugenholtz P."/>
        </authorList>
    </citation>
    <scope>NUCLEOTIDE SEQUENCE [LARGE SCALE GENOMIC DNA]</scope>
    <source>
        <strain evidence="3">UBA8707</strain>
    </source>
</reference>
<dbReference type="CDD" id="cd00293">
    <property type="entry name" value="USP-like"/>
    <property type="match status" value="1"/>
</dbReference>
<dbReference type="Gene3D" id="3.40.50.12370">
    <property type="match status" value="1"/>
</dbReference>
<name>A0A358HZS6_9PROT</name>